<reference evidence="2" key="2">
    <citation type="submission" date="2022-10" db="EMBL/GenBank/DDBJ databases">
        <authorList>
            <consortium name="ENA_rothamsted_submissions"/>
            <consortium name="culmorum"/>
            <person name="King R."/>
        </authorList>
    </citation>
    <scope>NUCLEOTIDE SEQUENCE</scope>
</reference>
<keyword evidence="1" id="KW-0732">Signal</keyword>
<evidence type="ECO:0000313" key="2">
    <source>
        <dbReference type="EMBL" id="CAG9812037.1"/>
    </source>
</evidence>
<evidence type="ECO:0000256" key="1">
    <source>
        <dbReference type="SAM" id="SignalP"/>
    </source>
</evidence>
<sequence>MKLAIAFVVIFAVGVFAGAPGYSSYTHPFTSSSSSSNPLCDLIRFIIAKLSRIAYLIFKEYCRKHMVGNGTGRMSTDDKGTILNQIMSDFNADKQVPDDDKHIFDSLLNLPNFSGDGEWGFDPEAVWDCLRDIFPDLWN</sequence>
<proteinExistence type="predicted"/>
<accession>A0A9N9WZM0</accession>
<protein>
    <submittedName>
        <fullName evidence="2">Uncharacterized protein</fullName>
    </submittedName>
</protein>
<organism evidence="2 3">
    <name type="scientific">Chironomus riparius</name>
    <dbReference type="NCBI Taxonomy" id="315576"/>
    <lineage>
        <taxon>Eukaryota</taxon>
        <taxon>Metazoa</taxon>
        <taxon>Ecdysozoa</taxon>
        <taxon>Arthropoda</taxon>
        <taxon>Hexapoda</taxon>
        <taxon>Insecta</taxon>
        <taxon>Pterygota</taxon>
        <taxon>Neoptera</taxon>
        <taxon>Endopterygota</taxon>
        <taxon>Diptera</taxon>
        <taxon>Nematocera</taxon>
        <taxon>Chironomoidea</taxon>
        <taxon>Chironomidae</taxon>
        <taxon>Chironominae</taxon>
        <taxon>Chironomus</taxon>
    </lineage>
</organism>
<dbReference type="Proteomes" id="UP001153620">
    <property type="component" value="Chromosome 4"/>
</dbReference>
<name>A0A9N9WZM0_9DIPT</name>
<dbReference type="EMBL" id="OU895880">
    <property type="protein sequence ID" value="CAG9812037.1"/>
    <property type="molecule type" value="Genomic_DNA"/>
</dbReference>
<reference evidence="2" key="1">
    <citation type="submission" date="2022-01" db="EMBL/GenBank/DDBJ databases">
        <authorList>
            <person name="King R."/>
        </authorList>
    </citation>
    <scope>NUCLEOTIDE SEQUENCE</scope>
</reference>
<dbReference type="AlphaFoldDB" id="A0A9N9WZM0"/>
<keyword evidence="3" id="KW-1185">Reference proteome</keyword>
<evidence type="ECO:0000313" key="3">
    <source>
        <dbReference type="Proteomes" id="UP001153620"/>
    </source>
</evidence>
<gene>
    <name evidence="2" type="ORF">CHIRRI_LOCUS14842</name>
</gene>
<feature type="signal peptide" evidence="1">
    <location>
        <begin position="1"/>
        <end position="17"/>
    </location>
</feature>
<feature type="chain" id="PRO_5040205579" evidence="1">
    <location>
        <begin position="18"/>
        <end position="139"/>
    </location>
</feature>